<comment type="caution">
    <text evidence="2">The sequence shown here is derived from an EMBL/GenBank/DDBJ whole genome shotgun (WGS) entry which is preliminary data.</text>
</comment>
<feature type="compositionally biased region" description="Pro residues" evidence="1">
    <location>
        <begin position="44"/>
        <end position="58"/>
    </location>
</feature>
<name>A0ABQ7Q8K8_PLUXY</name>
<dbReference type="Proteomes" id="UP000823941">
    <property type="component" value="Chromosome 19"/>
</dbReference>
<evidence type="ECO:0000313" key="2">
    <source>
        <dbReference type="EMBL" id="KAG7301581.1"/>
    </source>
</evidence>
<feature type="region of interest" description="Disordered" evidence="1">
    <location>
        <begin position="1"/>
        <end position="81"/>
    </location>
</feature>
<sequence length="81" mass="8886">MLQASASPRSAPREGERRGGLRHVRSPQPHACETSGRRERVRAPPAPRAPRRPAPLAPAPVRRRPPRVCPPVPCRAPLARV</sequence>
<gene>
    <name evidence="2" type="ORF">JYU34_014556</name>
</gene>
<keyword evidence="3" id="KW-1185">Reference proteome</keyword>
<evidence type="ECO:0000256" key="1">
    <source>
        <dbReference type="SAM" id="MobiDB-lite"/>
    </source>
</evidence>
<reference evidence="2 3" key="1">
    <citation type="submission" date="2021-06" db="EMBL/GenBank/DDBJ databases">
        <title>A haploid diamondback moth (Plutella xylostella L.) genome assembly resolves 31 chromosomes and identifies a diamide resistance mutation.</title>
        <authorList>
            <person name="Ward C.M."/>
            <person name="Perry K.D."/>
            <person name="Baker G."/>
            <person name="Powis K."/>
            <person name="Heckel D.G."/>
            <person name="Baxter S.W."/>
        </authorList>
    </citation>
    <scope>NUCLEOTIDE SEQUENCE [LARGE SCALE GENOMIC DNA]</scope>
    <source>
        <strain evidence="2 3">LV</strain>
        <tissue evidence="2">Single pupa</tissue>
    </source>
</reference>
<organism evidence="2 3">
    <name type="scientific">Plutella xylostella</name>
    <name type="common">Diamondback moth</name>
    <name type="synonym">Plutella maculipennis</name>
    <dbReference type="NCBI Taxonomy" id="51655"/>
    <lineage>
        <taxon>Eukaryota</taxon>
        <taxon>Metazoa</taxon>
        <taxon>Ecdysozoa</taxon>
        <taxon>Arthropoda</taxon>
        <taxon>Hexapoda</taxon>
        <taxon>Insecta</taxon>
        <taxon>Pterygota</taxon>
        <taxon>Neoptera</taxon>
        <taxon>Endopterygota</taxon>
        <taxon>Lepidoptera</taxon>
        <taxon>Glossata</taxon>
        <taxon>Ditrysia</taxon>
        <taxon>Yponomeutoidea</taxon>
        <taxon>Plutellidae</taxon>
        <taxon>Plutella</taxon>
    </lineage>
</organism>
<dbReference type="EMBL" id="JAHIBW010000019">
    <property type="protein sequence ID" value="KAG7301581.1"/>
    <property type="molecule type" value="Genomic_DNA"/>
</dbReference>
<accession>A0ABQ7Q8K8</accession>
<protein>
    <submittedName>
        <fullName evidence="2">Uncharacterized protein</fullName>
    </submittedName>
</protein>
<evidence type="ECO:0000313" key="3">
    <source>
        <dbReference type="Proteomes" id="UP000823941"/>
    </source>
</evidence>
<proteinExistence type="predicted"/>